<dbReference type="AlphaFoldDB" id="A0A7C4H6E7"/>
<name>A0A7C4H6E7_THEPE</name>
<gene>
    <name evidence="1" type="ORF">ENU21_03730</name>
</gene>
<organism evidence="1">
    <name type="scientific">Thermofilum pendens</name>
    <dbReference type="NCBI Taxonomy" id="2269"/>
    <lineage>
        <taxon>Archaea</taxon>
        <taxon>Thermoproteota</taxon>
        <taxon>Thermoprotei</taxon>
        <taxon>Thermofilales</taxon>
        <taxon>Thermofilaceae</taxon>
        <taxon>Thermofilum</taxon>
    </lineage>
</organism>
<comment type="caution">
    <text evidence="1">The sequence shown here is derived from an EMBL/GenBank/DDBJ whole genome shotgun (WGS) entry which is preliminary data.</text>
</comment>
<accession>A0A7C4H6E7</accession>
<dbReference type="EMBL" id="DTBQ01000103">
    <property type="protein sequence ID" value="HGM46850.1"/>
    <property type="molecule type" value="Genomic_DNA"/>
</dbReference>
<sequence>MVTTKELEKLLEWTRSKGARVEISFKETAYKLRVNTMYRAVDPSGDVVPWTRAFGTKAPVDVLNSLSVKRILVNVRGKEEEYRSLNDLLRAIGP</sequence>
<protein>
    <submittedName>
        <fullName evidence="1">Uncharacterized protein</fullName>
    </submittedName>
</protein>
<proteinExistence type="predicted"/>
<reference evidence="1" key="1">
    <citation type="journal article" date="2020" name="mSystems">
        <title>Genome- and Community-Level Interaction Insights into Carbon Utilization and Element Cycling Functions of Hydrothermarchaeota in Hydrothermal Sediment.</title>
        <authorList>
            <person name="Zhou Z."/>
            <person name="Liu Y."/>
            <person name="Xu W."/>
            <person name="Pan J."/>
            <person name="Luo Z.H."/>
            <person name="Li M."/>
        </authorList>
    </citation>
    <scope>NUCLEOTIDE SEQUENCE</scope>
    <source>
        <strain evidence="1">SpSt-649</strain>
    </source>
</reference>
<evidence type="ECO:0000313" key="1">
    <source>
        <dbReference type="EMBL" id="HGM46850.1"/>
    </source>
</evidence>